<name>A0A934RNZ0_9BACT</name>
<keyword evidence="1" id="KW-0732">Signal</keyword>
<sequence length="213" mass="21824">MKLTLTLTAWAAASSLASAATVATTDDLLTIVGTGAKQATLILDFGDALAPDTFAWGYRWDGEASGAEMLLAVAEAVPFLSVSFSGFLSSVSYSQDGSTYTAASSGSDFWGYYLSGGFAGDDDPNNGLVDTPVAIAGGGESLPTDWVFSPSGAEAVAFGDSGRLLSDGAWDVWSFGAYRPDLTLDAAAAAVPEPASGALLLWAATAGLLRRRR</sequence>
<organism evidence="2 3">
    <name type="scientific">Roseibacillus ishigakijimensis</name>
    <dbReference type="NCBI Taxonomy" id="454146"/>
    <lineage>
        <taxon>Bacteria</taxon>
        <taxon>Pseudomonadati</taxon>
        <taxon>Verrucomicrobiota</taxon>
        <taxon>Verrucomicrobiia</taxon>
        <taxon>Verrucomicrobiales</taxon>
        <taxon>Verrucomicrobiaceae</taxon>
        <taxon>Roseibacillus</taxon>
    </lineage>
</organism>
<evidence type="ECO:0000313" key="3">
    <source>
        <dbReference type="Proteomes" id="UP000604083"/>
    </source>
</evidence>
<gene>
    <name evidence="2" type="ORF">JIN78_00205</name>
</gene>
<evidence type="ECO:0000313" key="2">
    <source>
        <dbReference type="EMBL" id="MBK1832464.1"/>
    </source>
</evidence>
<keyword evidence="3" id="KW-1185">Reference proteome</keyword>
<evidence type="ECO:0000256" key="1">
    <source>
        <dbReference type="SAM" id="SignalP"/>
    </source>
</evidence>
<protein>
    <submittedName>
        <fullName evidence="2">PEP-CTERM sorting domain-containing protein</fullName>
    </submittedName>
</protein>
<feature type="signal peptide" evidence="1">
    <location>
        <begin position="1"/>
        <end position="19"/>
    </location>
</feature>
<dbReference type="InterPro" id="IPR013424">
    <property type="entry name" value="Ice-binding_C"/>
</dbReference>
<dbReference type="AlphaFoldDB" id="A0A934RNZ0"/>
<dbReference type="EMBL" id="JAENIO010000001">
    <property type="protein sequence ID" value="MBK1832464.1"/>
    <property type="molecule type" value="Genomic_DNA"/>
</dbReference>
<comment type="caution">
    <text evidence="2">The sequence shown here is derived from an EMBL/GenBank/DDBJ whole genome shotgun (WGS) entry which is preliminary data.</text>
</comment>
<reference evidence="2" key="1">
    <citation type="submission" date="2021-01" db="EMBL/GenBank/DDBJ databases">
        <title>Modified the classification status of verrucomicrobia.</title>
        <authorList>
            <person name="Feng X."/>
        </authorList>
    </citation>
    <scope>NUCLEOTIDE SEQUENCE</scope>
    <source>
        <strain evidence="2">KCTC 12986</strain>
    </source>
</reference>
<dbReference type="NCBIfam" id="TIGR02595">
    <property type="entry name" value="PEP_CTERM"/>
    <property type="match status" value="1"/>
</dbReference>
<dbReference type="RefSeq" id="WP_200389900.1">
    <property type="nucleotide sequence ID" value="NZ_JAENIO010000001.1"/>
</dbReference>
<proteinExistence type="predicted"/>
<accession>A0A934RNZ0</accession>
<feature type="chain" id="PRO_5037482159" evidence="1">
    <location>
        <begin position="20"/>
        <end position="213"/>
    </location>
</feature>
<dbReference type="Proteomes" id="UP000604083">
    <property type="component" value="Unassembled WGS sequence"/>
</dbReference>